<organism evidence="1">
    <name type="scientific">Anguilla anguilla</name>
    <name type="common">European freshwater eel</name>
    <name type="synonym">Muraena anguilla</name>
    <dbReference type="NCBI Taxonomy" id="7936"/>
    <lineage>
        <taxon>Eukaryota</taxon>
        <taxon>Metazoa</taxon>
        <taxon>Chordata</taxon>
        <taxon>Craniata</taxon>
        <taxon>Vertebrata</taxon>
        <taxon>Euteleostomi</taxon>
        <taxon>Actinopterygii</taxon>
        <taxon>Neopterygii</taxon>
        <taxon>Teleostei</taxon>
        <taxon>Anguilliformes</taxon>
        <taxon>Anguillidae</taxon>
        <taxon>Anguilla</taxon>
    </lineage>
</organism>
<protein>
    <submittedName>
        <fullName evidence="1">Uncharacterized protein</fullName>
    </submittedName>
</protein>
<accession>A0A0E9UDZ5</accession>
<evidence type="ECO:0000313" key="1">
    <source>
        <dbReference type="EMBL" id="JAH63178.1"/>
    </source>
</evidence>
<reference evidence="1" key="2">
    <citation type="journal article" date="2015" name="Fish Shellfish Immunol.">
        <title>Early steps in the European eel (Anguilla anguilla)-Vibrio vulnificus interaction in the gills: Role of the RtxA13 toxin.</title>
        <authorList>
            <person name="Callol A."/>
            <person name="Pajuelo D."/>
            <person name="Ebbesson L."/>
            <person name="Teles M."/>
            <person name="MacKenzie S."/>
            <person name="Amaro C."/>
        </authorList>
    </citation>
    <scope>NUCLEOTIDE SEQUENCE</scope>
</reference>
<name>A0A0E9UDZ5_ANGAN</name>
<reference evidence="1" key="1">
    <citation type="submission" date="2014-11" db="EMBL/GenBank/DDBJ databases">
        <authorList>
            <person name="Amaro Gonzalez C."/>
        </authorList>
    </citation>
    <scope>NUCLEOTIDE SEQUENCE</scope>
</reference>
<proteinExistence type="predicted"/>
<dbReference type="EMBL" id="GBXM01045399">
    <property type="protein sequence ID" value="JAH63178.1"/>
    <property type="molecule type" value="Transcribed_RNA"/>
</dbReference>
<dbReference type="AlphaFoldDB" id="A0A0E9UDZ5"/>
<sequence>MDDIITVLAEEHGCLERVKELPENVLALLRNV</sequence>